<reference evidence="2" key="1">
    <citation type="submission" date="2016-10" db="EMBL/GenBank/DDBJ databases">
        <authorList>
            <person name="Varghese N."/>
            <person name="Submissions S."/>
        </authorList>
    </citation>
    <scope>NUCLEOTIDE SEQUENCE [LARGE SCALE GENOMIC DNA]</scope>
    <source>
        <strain evidence="2">CGMCC 1.7655</strain>
    </source>
</reference>
<protein>
    <submittedName>
        <fullName evidence="1">Uncharacterized protein</fullName>
    </submittedName>
</protein>
<sequence>MATRELIPLLGVRCVRRFEPDTEGILARLIKESTMDEGTAKFMFSMGDRVQMAESTEVGTVVGRAEYQASENHYFVRYRAGDGRQTECWWGESALAAAED</sequence>
<dbReference type="EMBL" id="FNGE01000009">
    <property type="protein sequence ID" value="SDL36646.1"/>
    <property type="molecule type" value="Genomic_DNA"/>
</dbReference>
<dbReference type="STRING" id="525640.SAMN04487971_109127"/>
<proteinExistence type="predicted"/>
<evidence type="ECO:0000313" key="2">
    <source>
        <dbReference type="Proteomes" id="UP000199555"/>
    </source>
</evidence>
<gene>
    <name evidence="1" type="ORF">SAMN04487971_109127</name>
</gene>
<keyword evidence="2" id="KW-1185">Reference proteome</keyword>
<dbReference type="AlphaFoldDB" id="A0A1G9JHH1"/>
<evidence type="ECO:0000313" key="1">
    <source>
        <dbReference type="EMBL" id="SDL36646.1"/>
    </source>
</evidence>
<dbReference type="RefSeq" id="WP_217629706.1">
    <property type="nucleotide sequence ID" value="NZ_FNGE01000009.1"/>
</dbReference>
<accession>A0A1G9JHH1</accession>
<name>A0A1G9JHH1_9RHOB</name>
<organism evidence="1 2">
    <name type="scientific">Paracoccus chinensis</name>
    <dbReference type="NCBI Taxonomy" id="525640"/>
    <lineage>
        <taxon>Bacteria</taxon>
        <taxon>Pseudomonadati</taxon>
        <taxon>Pseudomonadota</taxon>
        <taxon>Alphaproteobacteria</taxon>
        <taxon>Rhodobacterales</taxon>
        <taxon>Paracoccaceae</taxon>
        <taxon>Paracoccus</taxon>
    </lineage>
</organism>
<dbReference type="Proteomes" id="UP000199555">
    <property type="component" value="Unassembled WGS sequence"/>
</dbReference>